<evidence type="ECO:0000313" key="1">
    <source>
        <dbReference type="EMBL" id="RQG90317.1"/>
    </source>
</evidence>
<keyword evidence="2" id="KW-1185">Reference proteome</keyword>
<dbReference type="Proteomes" id="UP000273828">
    <property type="component" value="Unassembled WGS sequence"/>
</dbReference>
<gene>
    <name evidence="1" type="ORF">EA462_10095</name>
</gene>
<name>A0A3N6LQ18_9EURY</name>
<proteinExistence type="predicted"/>
<dbReference type="EMBL" id="REFY01000003">
    <property type="protein sequence ID" value="RQG90317.1"/>
    <property type="molecule type" value="Genomic_DNA"/>
</dbReference>
<reference evidence="1 2" key="1">
    <citation type="submission" date="2018-10" db="EMBL/GenBank/DDBJ databases">
        <title>Natrarchaeobius chitinivorans gen. nov., sp. nov., and Natrarchaeobius haloalkaliphilus sp. nov., alkaliphilic, chitin-utilizing haloarchaea from hypersaline alkaline lakes.</title>
        <authorList>
            <person name="Sorokin D.Y."/>
            <person name="Elcheninov A.G."/>
            <person name="Kostrikina N.A."/>
            <person name="Bale N.J."/>
            <person name="Sinninghe Damste J.S."/>
            <person name="Khijniak T.V."/>
            <person name="Kublanov I.V."/>
            <person name="Toshchakov S.V."/>
        </authorList>
    </citation>
    <scope>NUCLEOTIDE SEQUENCE [LARGE SCALE GENOMIC DNA]</scope>
    <source>
        <strain evidence="1 2">AArcht-Sl</strain>
    </source>
</reference>
<accession>A0A3N6LQ18</accession>
<comment type="caution">
    <text evidence="1">The sequence shown here is derived from an EMBL/GenBank/DDBJ whole genome shotgun (WGS) entry which is preliminary data.</text>
</comment>
<organism evidence="1 2">
    <name type="scientific">Natrarchaeobius halalkaliphilus</name>
    <dbReference type="NCBI Taxonomy" id="1679091"/>
    <lineage>
        <taxon>Archaea</taxon>
        <taxon>Methanobacteriati</taxon>
        <taxon>Methanobacteriota</taxon>
        <taxon>Stenosarchaea group</taxon>
        <taxon>Halobacteria</taxon>
        <taxon>Halobacteriales</taxon>
        <taxon>Natrialbaceae</taxon>
        <taxon>Natrarchaeobius</taxon>
    </lineage>
</organism>
<dbReference type="AlphaFoldDB" id="A0A3N6LQ18"/>
<protein>
    <submittedName>
        <fullName evidence="1">Uncharacterized protein</fullName>
    </submittedName>
</protein>
<evidence type="ECO:0000313" key="2">
    <source>
        <dbReference type="Proteomes" id="UP000273828"/>
    </source>
</evidence>
<sequence>MAAGYLIKPLVDRGRDELADAVWKRSIQPRIATPPSKVERFARGRLSTIVLEEGFPESRRERIKRRVENVFLNGVIWWSEGGVVLDATIENPEQVDSETIESAYMLHQDIDVDVYSTHREHRPWRFHFDVESVSEFLWATEYLDHAVERSRLRPEQNETIHSSFEVDLT</sequence>